<keyword evidence="1" id="KW-0732">Signal</keyword>
<dbReference type="RefSeq" id="WP_104289421.1">
    <property type="nucleotide sequence ID" value="NZ_PSXY01000003.1"/>
</dbReference>
<protein>
    <recommendedName>
        <fullName evidence="4">DUF4352 domain-containing protein</fullName>
    </recommendedName>
</protein>
<feature type="transmembrane region" description="Helical" evidence="3">
    <location>
        <begin position="76"/>
        <end position="99"/>
    </location>
</feature>
<dbReference type="Proteomes" id="UP000239241">
    <property type="component" value="Unassembled WGS sequence"/>
</dbReference>
<feature type="transmembrane region" description="Helical" evidence="3">
    <location>
        <begin position="23"/>
        <end position="41"/>
    </location>
</feature>
<evidence type="ECO:0000256" key="3">
    <source>
        <dbReference type="SAM" id="Phobius"/>
    </source>
</evidence>
<feature type="transmembrane region" description="Helical" evidence="3">
    <location>
        <begin position="47"/>
        <end position="64"/>
    </location>
</feature>
<proteinExistence type="predicted"/>
<comment type="caution">
    <text evidence="5">The sequence shown here is derived from an EMBL/GenBank/DDBJ whole genome shotgun (WGS) entry which is preliminary data.</text>
</comment>
<sequence>MSAPAPYAPAPAPAPSAPKQKNTLGLVALILAGIGFLFGVIPPLSGLAWIFFIPAIVLAIIGLTRKGQTKGTSISALIVAVIGWIVAIIVASVTFLSAVGTAIEDTDTAPSAASEAEAGAEAEAPAEEAPVEEAVEEEGVQEAAIGDTVTTGDGIAFTVNGISCGLAEAGDNEYFKETAKGQFCKVDYRIDNGGSDAINLSAYDIKGYIGESAYDANSSASTFGGDTFSTDVNPGLGTDNTVYIDIPADVALEYIEFRPAFSFDDAVVVRAS</sequence>
<keyword evidence="3" id="KW-0472">Membrane</keyword>
<dbReference type="Pfam" id="PF11611">
    <property type="entry name" value="DUF4352"/>
    <property type="match status" value="1"/>
</dbReference>
<organism evidence="5 6">
    <name type="scientific">Clavibacter michiganensis</name>
    <dbReference type="NCBI Taxonomy" id="28447"/>
    <lineage>
        <taxon>Bacteria</taxon>
        <taxon>Bacillati</taxon>
        <taxon>Actinomycetota</taxon>
        <taxon>Actinomycetes</taxon>
        <taxon>Micrococcales</taxon>
        <taxon>Microbacteriaceae</taxon>
        <taxon>Clavibacter</taxon>
    </lineage>
</organism>
<keyword evidence="3" id="KW-0812">Transmembrane</keyword>
<feature type="compositionally biased region" description="Acidic residues" evidence="2">
    <location>
        <begin position="118"/>
        <end position="127"/>
    </location>
</feature>
<keyword evidence="3" id="KW-1133">Transmembrane helix</keyword>
<feature type="domain" description="DUF4352" evidence="4">
    <location>
        <begin position="144"/>
        <end position="263"/>
    </location>
</feature>
<gene>
    <name evidence="5" type="ORF">C5E16_02475</name>
</gene>
<dbReference type="InterPro" id="IPR029051">
    <property type="entry name" value="DUF4352"/>
</dbReference>
<feature type="region of interest" description="Disordered" evidence="2">
    <location>
        <begin position="108"/>
        <end position="127"/>
    </location>
</feature>
<evidence type="ECO:0000256" key="1">
    <source>
        <dbReference type="ARBA" id="ARBA00022729"/>
    </source>
</evidence>
<name>A0A2S5VWT0_9MICO</name>
<evidence type="ECO:0000259" key="4">
    <source>
        <dbReference type="Pfam" id="PF11611"/>
    </source>
</evidence>
<evidence type="ECO:0000256" key="2">
    <source>
        <dbReference type="SAM" id="MobiDB-lite"/>
    </source>
</evidence>
<evidence type="ECO:0000313" key="6">
    <source>
        <dbReference type="Proteomes" id="UP000239241"/>
    </source>
</evidence>
<dbReference type="AlphaFoldDB" id="A0A2S5VWT0"/>
<reference evidence="5 6" key="1">
    <citation type="submission" date="2018-02" db="EMBL/GenBank/DDBJ databases">
        <title>Bacteriophage NCPPB3778 and a type I-E CRISPR drive the evolution of the US Biological Select Agent, Rathayibacter toxicus.</title>
        <authorList>
            <person name="Davis E.W.II."/>
            <person name="Tabima J.F."/>
            <person name="Weisberg A.J."/>
            <person name="Lopes L.D."/>
            <person name="Wiseman M.S."/>
            <person name="Wiseman M.S."/>
            <person name="Pupko T."/>
            <person name="Belcher M.S."/>
            <person name="Sechler A.J."/>
            <person name="Tancos M.A."/>
            <person name="Schroeder B.K."/>
            <person name="Murray T.D."/>
            <person name="Luster D.G."/>
            <person name="Schneider W.L."/>
            <person name="Rogers E."/>
            <person name="Andreote F.D."/>
            <person name="Grunwald N.J."/>
            <person name="Putnam M.L."/>
            <person name="Chang J.H."/>
        </authorList>
    </citation>
    <scope>NUCLEOTIDE SEQUENCE [LARGE SCALE GENOMIC DNA]</scope>
    <source>
        <strain evidence="5 6">AY1B3</strain>
    </source>
</reference>
<dbReference type="InterPro" id="IPR029050">
    <property type="entry name" value="Immunoprotect_excell_Ig-like"/>
</dbReference>
<evidence type="ECO:0000313" key="5">
    <source>
        <dbReference type="EMBL" id="PPF70469.1"/>
    </source>
</evidence>
<accession>A0A2S5VWT0</accession>
<dbReference type="Gene3D" id="2.60.40.1240">
    <property type="match status" value="1"/>
</dbReference>
<dbReference type="EMBL" id="PSXY01000003">
    <property type="protein sequence ID" value="PPF70469.1"/>
    <property type="molecule type" value="Genomic_DNA"/>
</dbReference>